<evidence type="ECO:0000313" key="3">
    <source>
        <dbReference type="Proteomes" id="UP000002039"/>
    </source>
</evidence>
<accession>A0ABX2VQT9</accession>
<dbReference type="Proteomes" id="UP000002039">
    <property type="component" value="Unassembled WGS sequence"/>
</dbReference>
<reference evidence="3" key="1">
    <citation type="journal article" date="2015" name="PLoS Genet.">
        <title>The dynamic genome and transcriptome of the human fungal pathogen Blastomyces and close relative Emmonsia.</title>
        <authorList>
            <person name="Munoz J.F."/>
            <person name="Gauthier G.M."/>
            <person name="Desjardins C.A."/>
            <person name="Gallo J.E."/>
            <person name="Holder J."/>
            <person name="Sullivan T.D."/>
            <person name="Marty A.J."/>
            <person name="Carmen J.C."/>
            <person name="Chen Z."/>
            <person name="Ding L."/>
            <person name="Gujja S."/>
            <person name="Magrini V."/>
            <person name="Misas E."/>
            <person name="Mitreva M."/>
            <person name="Priest M."/>
            <person name="Saif S."/>
            <person name="Whiston E.A."/>
            <person name="Young S."/>
            <person name="Zeng Q."/>
            <person name="Goldman W.E."/>
            <person name="Mardis E.R."/>
            <person name="Taylor J.W."/>
            <person name="McEwen J.G."/>
            <person name="Clay O.K."/>
            <person name="Klein B.S."/>
            <person name="Cuomo C.A."/>
        </authorList>
    </citation>
    <scope>NUCLEOTIDE SEQUENCE [LARGE SCALE GENOMIC DNA]</scope>
    <source>
        <strain evidence="3">ER-3 / ATCC MYA-2586</strain>
    </source>
</reference>
<gene>
    <name evidence="2" type="ORF">BDCG_16058</name>
</gene>
<feature type="chain" id="PRO_5045932844" description="Secreted protein" evidence="1">
    <location>
        <begin position="20"/>
        <end position="151"/>
    </location>
</feature>
<feature type="signal peptide" evidence="1">
    <location>
        <begin position="1"/>
        <end position="19"/>
    </location>
</feature>
<evidence type="ECO:0008006" key="4">
    <source>
        <dbReference type="Google" id="ProtNLM"/>
    </source>
</evidence>
<organism evidence="2 3">
    <name type="scientific">Ajellomyces dermatitidis (strain ER-3 / ATCC MYA-2586)</name>
    <name type="common">Blastomyces dermatitidis</name>
    <dbReference type="NCBI Taxonomy" id="559297"/>
    <lineage>
        <taxon>Eukaryota</taxon>
        <taxon>Fungi</taxon>
        <taxon>Dikarya</taxon>
        <taxon>Ascomycota</taxon>
        <taxon>Pezizomycotina</taxon>
        <taxon>Eurotiomycetes</taxon>
        <taxon>Eurotiomycetidae</taxon>
        <taxon>Onygenales</taxon>
        <taxon>Ajellomycetaceae</taxon>
        <taxon>Blastomyces</taxon>
    </lineage>
</organism>
<sequence>MRVLAVLLHSSSLATLVPQFVCFILSEDSTVERFGLTTPPSTTTFRHRGATEKARRQIGVVTLHIGDGETTTSFLDDVETQACKLWKDSTSGSLTQVETGSDEMVQRVQDVLQSAALDAIHKREGRGRSMNATQTYPVFVVHITHSRPGGF</sequence>
<evidence type="ECO:0000313" key="2">
    <source>
        <dbReference type="EMBL" id="OAS99291.1"/>
    </source>
</evidence>
<proteinExistence type="predicted"/>
<dbReference type="RefSeq" id="XP_045279019.1">
    <property type="nucleotide sequence ID" value="XM_045425332.1"/>
</dbReference>
<evidence type="ECO:0000256" key="1">
    <source>
        <dbReference type="SAM" id="SignalP"/>
    </source>
</evidence>
<keyword evidence="3" id="KW-1185">Reference proteome</keyword>
<dbReference type="EMBL" id="EQ999973">
    <property type="protein sequence ID" value="OAS99291.1"/>
    <property type="molecule type" value="Genomic_DNA"/>
</dbReference>
<protein>
    <recommendedName>
        <fullName evidence="4">Secreted protein</fullName>
    </recommendedName>
</protein>
<dbReference type="GeneID" id="69030950"/>
<keyword evidence="1" id="KW-0732">Signal</keyword>
<name>A0ABX2VQT9_AJEDR</name>